<evidence type="ECO:0000256" key="1">
    <source>
        <dbReference type="ARBA" id="ARBA00022741"/>
    </source>
</evidence>
<dbReference type="InterPro" id="IPR001650">
    <property type="entry name" value="Helicase_C-like"/>
</dbReference>
<feature type="domain" description="Helicase ATP-binding" evidence="3">
    <location>
        <begin position="12"/>
        <end position="179"/>
    </location>
</feature>
<dbReference type="PANTHER" id="PTHR47957">
    <property type="entry name" value="ATP-DEPENDENT HELICASE HRQ1"/>
    <property type="match status" value="1"/>
</dbReference>
<dbReference type="PANTHER" id="PTHR47957:SF3">
    <property type="entry name" value="ATP-DEPENDENT HELICASE HRQ1"/>
    <property type="match status" value="1"/>
</dbReference>
<dbReference type="SUPFAM" id="SSF52540">
    <property type="entry name" value="P-loop containing nucleoside triphosphate hydrolases"/>
    <property type="match status" value="1"/>
</dbReference>
<reference evidence="5 6" key="1">
    <citation type="submission" date="2012-05" db="EMBL/GenBank/DDBJ databases">
        <title>Genome sequence of Nitritalea halalkaliphila LW7.</title>
        <authorList>
            <person name="Jangir P.K."/>
            <person name="Singh A."/>
            <person name="Shivaji S."/>
            <person name="Sharma R."/>
        </authorList>
    </citation>
    <scope>NUCLEOTIDE SEQUENCE [LARGE SCALE GENOMIC DNA]</scope>
    <source>
        <strain evidence="5 6">LW7</strain>
    </source>
</reference>
<dbReference type="AlphaFoldDB" id="I5BW89"/>
<dbReference type="InterPro" id="IPR011545">
    <property type="entry name" value="DEAD/DEAH_box_helicase_dom"/>
</dbReference>
<evidence type="ECO:0000313" key="5">
    <source>
        <dbReference type="EMBL" id="EIM73841.1"/>
    </source>
</evidence>
<dbReference type="OrthoDB" id="9815222at2"/>
<dbReference type="EMBL" id="AJYA01000054">
    <property type="protein sequence ID" value="EIM73841.1"/>
    <property type="molecule type" value="Genomic_DNA"/>
</dbReference>
<dbReference type="GO" id="GO:0036297">
    <property type="term" value="P:interstrand cross-link repair"/>
    <property type="evidence" value="ECO:0007669"/>
    <property type="project" value="TreeGrafter"/>
</dbReference>
<name>I5BW89_9BACT</name>
<dbReference type="Proteomes" id="UP000005551">
    <property type="component" value="Unassembled WGS sequence"/>
</dbReference>
<dbReference type="Gene3D" id="3.40.50.300">
    <property type="entry name" value="P-loop containing nucleotide triphosphate hydrolases"/>
    <property type="match status" value="2"/>
</dbReference>
<feature type="domain" description="Helicase C-terminal" evidence="4">
    <location>
        <begin position="207"/>
        <end position="350"/>
    </location>
</feature>
<dbReference type="Pfam" id="PF00271">
    <property type="entry name" value="Helicase_C"/>
    <property type="match status" value="1"/>
</dbReference>
<keyword evidence="2" id="KW-0067">ATP-binding</keyword>
<dbReference type="RefSeq" id="WP_009056900.1">
    <property type="nucleotide sequence ID" value="NZ_AJYA01000054.1"/>
</dbReference>
<dbReference type="GO" id="GO:0003676">
    <property type="term" value="F:nucleic acid binding"/>
    <property type="evidence" value="ECO:0007669"/>
    <property type="project" value="InterPro"/>
</dbReference>
<gene>
    <name evidence="5" type="ORF">A3SI_17142</name>
</gene>
<dbReference type="Pfam" id="PF00270">
    <property type="entry name" value="DEAD"/>
    <property type="match status" value="1"/>
</dbReference>
<organism evidence="5 6">
    <name type="scientific">Nitritalea halalkaliphila LW7</name>
    <dbReference type="NCBI Taxonomy" id="1189621"/>
    <lineage>
        <taxon>Bacteria</taxon>
        <taxon>Pseudomonadati</taxon>
        <taxon>Bacteroidota</taxon>
        <taxon>Cytophagia</taxon>
        <taxon>Cytophagales</taxon>
        <taxon>Cyclobacteriaceae</taxon>
        <taxon>Nitritalea</taxon>
    </lineage>
</organism>
<dbReference type="SMART" id="SM00490">
    <property type="entry name" value="HELICc"/>
    <property type="match status" value="1"/>
</dbReference>
<accession>I5BW89</accession>
<dbReference type="GO" id="GO:0043138">
    <property type="term" value="F:3'-5' DNA helicase activity"/>
    <property type="evidence" value="ECO:0007669"/>
    <property type="project" value="TreeGrafter"/>
</dbReference>
<keyword evidence="5" id="KW-0347">Helicase</keyword>
<dbReference type="PROSITE" id="PS51192">
    <property type="entry name" value="HELICASE_ATP_BIND_1"/>
    <property type="match status" value="1"/>
</dbReference>
<evidence type="ECO:0000256" key="2">
    <source>
        <dbReference type="ARBA" id="ARBA00022840"/>
    </source>
</evidence>
<evidence type="ECO:0000259" key="3">
    <source>
        <dbReference type="PROSITE" id="PS51192"/>
    </source>
</evidence>
<dbReference type="SMART" id="SM00487">
    <property type="entry name" value="DEXDc"/>
    <property type="match status" value="1"/>
</dbReference>
<dbReference type="GO" id="GO:0006289">
    <property type="term" value="P:nucleotide-excision repair"/>
    <property type="evidence" value="ECO:0007669"/>
    <property type="project" value="TreeGrafter"/>
</dbReference>
<dbReference type="GO" id="GO:0005524">
    <property type="term" value="F:ATP binding"/>
    <property type="evidence" value="ECO:0007669"/>
    <property type="project" value="UniProtKB-KW"/>
</dbReference>
<evidence type="ECO:0000313" key="6">
    <source>
        <dbReference type="Proteomes" id="UP000005551"/>
    </source>
</evidence>
<proteinExistence type="predicted"/>
<evidence type="ECO:0000259" key="4">
    <source>
        <dbReference type="PROSITE" id="PS51194"/>
    </source>
</evidence>
<sequence>MFVWLLLPVLVKVLVFYTQALEVIEKNPSAKILAIYPLKALGYQQEEKWEQAFLRSGKALKVGRIDGTVPSNLRKQIINNSNVIVVTPDVIHSWFLVNLDKVFIQRFFRNLDLMVIDEVHVYRGVFGSNAAFLYRRIHLACQKLKLSTSNPIQVLCASATVNSPEEFLYQLTGLDFIIVDQEYETSPKHPIDVFLLDSGDDSEPFSRIADFINRISADPNNKSITFVDNRKAVEQIATITDRLDNRIFPYRSGYESEDRKNIQDQLTNGKINGVISTSALEMGIDIGHLNIGILFGVPSSQTSFMQRIGRIGRHQAGFVFIINDRSIRSERIFQNPQNIFNIPPADTALYLDNEFIQYIHALCLVGLNGAPEAQAINLDDLGLSEVSFPDGFLNLCEKVKNSMEPQHLKNLNSNNNEIPQQTFPLRDIEKQFKIELHEGRDITPLGEMTKSQQMREAYPGAVYYHMKRPYRVTAIEQHRIRLRNEAHYSTRPILQIMPYPNLGDGLIQGKCYTNTFVLECNLDVYENIFGYYERRGSADEIAVHYPNNYYARRTYSRRIVTTGVLIGRGPLSQISSAQNIEAIANIFFNVFLTNIPFEPQDLNYCIGSFTALNNGGIFDTGERYLCIYDKTYGSLRLTSRLMFQEVLLASINSALDWLDTAEYVYTKDGEQVFIDQEIIDFFINLRGEVLAPETEIQRNSQDGNNALNQQIVPILALNQKIKIINEDQDYIIDWVYPQVVSGVSTILYDLKVEGSDETLAGIPQSSLVLTENHTLTQYDLVRSRIL</sequence>
<keyword evidence="5" id="KW-0378">Hydrolase</keyword>
<keyword evidence="1" id="KW-0547">Nucleotide-binding</keyword>
<keyword evidence="6" id="KW-1185">Reference proteome</keyword>
<dbReference type="PROSITE" id="PS51194">
    <property type="entry name" value="HELICASE_CTER"/>
    <property type="match status" value="1"/>
</dbReference>
<dbReference type="InterPro" id="IPR014001">
    <property type="entry name" value="Helicase_ATP-bd"/>
</dbReference>
<dbReference type="InterPro" id="IPR027417">
    <property type="entry name" value="P-loop_NTPase"/>
</dbReference>
<protein>
    <submittedName>
        <fullName evidence="5">Putative ATP-dependent helicase</fullName>
    </submittedName>
</protein>
<comment type="caution">
    <text evidence="5">The sequence shown here is derived from an EMBL/GenBank/DDBJ whole genome shotgun (WGS) entry which is preliminary data.</text>
</comment>
<dbReference type="STRING" id="1189621.A3SI_17142"/>